<dbReference type="SMART" id="SM01358">
    <property type="entry name" value="HBM"/>
    <property type="match status" value="1"/>
</dbReference>
<dbReference type="PANTHER" id="PTHR32089:SF112">
    <property type="entry name" value="LYSOZYME-LIKE PROTEIN-RELATED"/>
    <property type="match status" value="1"/>
</dbReference>
<dbReference type="GO" id="GO:0016020">
    <property type="term" value="C:membrane"/>
    <property type="evidence" value="ECO:0007669"/>
    <property type="project" value="UniProtKB-SubCell"/>
</dbReference>
<evidence type="ECO:0000256" key="4">
    <source>
        <dbReference type="PROSITE-ProRule" id="PRU00284"/>
    </source>
</evidence>
<feature type="domain" description="Methyl-accepting transducer" evidence="6">
    <location>
        <begin position="378"/>
        <end position="614"/>
    </location>
</feature>
<evidence type="ECO:0000256" key="1">
    <source>
        <dbReference type="ARBA" id="ARBA00004370"/>
    </source>
</evidence>
<evidence type="ECO:0000256" key="5">
    <source>
        <dbReference type="SAM" id="Coils"/>
    </source>
</evidence>
<keyword evidence="5" id="KW-0175">Coiled coil</keyword>
<dbReference type="SMART" id="SM00283">
    <property type="entry name" value="MA"/>
    <property type="match status" value="1"/>
</dbReference>
<dbReference type="EMBL" id="CP001649">
    <property type="protein sequence ID" value="ACS79288.1"/>
    <property type="molecule type" value="Genomic_DNA"/>
</dbReference>
<dbReference type="GO" id="GO:0006935">
    <property type="term" value="P:chemotaxis"/>
    <property type="evidence" value="ECO:0007669"/>
    <property type="project" value="UniProtKB-ARBA"/>
</dbReference>
<dbReference type="InterPro" id="IPR032255">
    <property type="entry name" value="HBM"/>
</dbReference>
<evidence type="ECO:0000256" key="3">
    <source>
        <dbReference type="ARBA" id="ARBA00029447"/>
    </source>
</evidence>
<keyword evidence="9" id="KW-1185">Reference proteome</keyword>
<dbReference type="PROSITE" id="PS50885">
    <property type="entry name" value="HAMP"/>
    <property type="match status" value="1"/>
</dbReference>
<evidence type="ECO:0000313" key="8">
    <source>
        <dbReference type="EMBL" id="ACS79288.1"/>
    </source>
</evidence>
<dbReference type="Gene3D" id="6.10.340.10">
    <property type="match status" value="1"/>
</dbReference>
<dbReference type="FunFam" id="1.10.287.950:FF:000001">
    <property type="entry name" value="Methyl-accepting chemotaxis sensory transducer"/>
    <property type="match status" value="1"/>
</dbReference>
<reference evidence="8 9" key="1">
    <citation type="submission" date="2009-06" db="EMBL/GenBank/DDBJ databases">
        <title>Complete sequence of Desulfovibrio salexigens DSM 2638.</title>
        <authorList>
            <consortium name="US DOE Joint Genome Institute"/>
            <person name="Lucas S."/>
            <person name="Copeland A."/>
            <person name="Lapidus A."/>
            <person name="Glavina del Rio T."/>
            <person name="Tice H."/>
            <person name="Bruce D."/>
            <person name="Goodwin L."/>
            <person name="Pitluck S."/>
            <person name="Munk A.C."/>
            <person name="Brettin T."/>
            <person name="Detter J.C."/>
            <person name="Han C."/>
            <person name="Tapia R."/>
            <person name="Larimer F."/>
            <person name="Land M."/>
            <person name="Hauser L."/>
            <person name="Kyrpides N."/>
            <person name="Anderson I."/>
            <person name="Wall J.D."/>
            <person name="Arkin A.P."/>
            <person name="Dehal P."/>
            <person name="Chivian D."/>
            <person name="Giles B."/>
            <person name="Hazen T.C."/>
        </authorList>
    </citation>
    <scope>NUCLEOTIDE SEQUENCE [LARGE SCALE GENOMIC DNA]</scope>
    <source>
        <strain evidence="9">ATCC 14822 / DSM 2638 / NCIMB 8403 / VKM B-1763</strain>
    </source>
</reference>
<proteinExistence type="inferred from homology"/>
<evidence type="ECO:0000259" key="7">
    <source>
        <dbReference type="PROSITE" id="PS50885"/>
    </source>
</evidence>
<dbReference type="PANTHER" id="PTHR32089">
    <property type="entry name" value="METHYL-ACCEPTING CHEMOTAXIS PROTEIN MCPB"/>
    <property type="match status" value="1"/>
</dbReference>
<gene>
    <name evidence="8" type="ordered locus">Desal_1225</name>
</gene>
<organism evidence="8 9">
    <name type="scientific">Maridesulfovibrio salexigens (strain ATCC 14822 / DSM 2638 / NCIMB 8403 / VKM B-1763)</name>
    <name type="common">Desulfovibrio salexigens</name>
    <dbReference type="NCBI Taxonomy" id="526222"/>
    <lineage>
        <taxon>Bacteria</taxon>
        <taxon>Pseudomonadati</taxon>
        <taxon>Thermodesulfobacteriota</taxon>
        <taxon>Desulfovibrionia</taxon>
        <taxon>Desulfovibrionales</taxon>
        <taxon>Desulfovibrionaceae</taxon>
        <taxon>Maridesulfovibrio</taxon>
    </lineage>
</organism>
<keyword evidence="2 4" id="KW-0807">Transducer</keyword>
<accession>C6C1P2</accession>
<dbReference type="Pfam" id="PF00672">
    <property type="entry name" value="HAMP"/>
    <property type="match status" value="1"/>
</dbReference>
<dbReference type="OrthoDB" id="5349256at2"/>
<name>C6C1P2_MARSD</name>
<comment type="similarity">
    <text evidence="3">Belongs to the methyl-accepting chemotaxis (MCP) protein family.</text>
</comment>
<dbReference type="SUPFAM" id="SSF58104">
    <property type="entry name" value="Methyl-accepting chemotaxis protein (MCP) signaling domain"/>
    <property type="match status" value="1"/>
</dbReference>
<dbReference type="CDD" id="cd11386">
    <property type="entry name" value="MCP_signal"/>
    <property type="match status" value="1"/>
</dbReference>
<feature type="domain" description="HAMP" evidence="7">
    <location>
        <begin position="279"/>
        <end position="331"/>
    </location>
</feature>
<evidence type="ECO:0000259" key="6">
    <source>
        <dbReference type="PROSITE" id="PS50111"/>
    </source>
</evidence>
<dbReference type="InterPro" id="IPR003660">
    <property type="entry name" value="HAMP_dom"/>
</dbReference>
<dbReference type="HOGENOM" id="CLU_000445_107_27_7"/>
<evidence type="ECO:0000256" key="2">
    <source>
        <dbReference type="ARBA" id="ARBA00023224"/>
    </source>
</evidence>
<dbReference type="AlphaFoldDB" id="C6C1P2"/>
<dbReference type="Pfam" id="PF00015">
    <property type="entry name" value="MCPsignal"/>
    <property type="match status" value="1"/>
</dbReference>
<feature type="coiled-coil region" evidence="5">
    <location>
        <begin position="627"/>
        <end position="654"/>
    </location>
</feature>
<dbReference type="Proteomes" id="UP000002601">
    <property type="component" value="Chromosome"/>
</dbReference>
<sequence>MTIKMKLWAIGALALAGLLAVFAINFYGTQLVQKSLSTEEHALELEIEMLQARRAEKDFILRKDTKYIEKVKEKINIMHGHLDELKKGSLKELAIQGESLTSGYEKQFIVVANDFIKLGLTKDSGLVGKLRKAVHDAEKAVLGSDKIYEAGILRLRRNEKDFMMRIDPKYLDKFNNNMKTLVTNIEESYFAPERKQYIIEKLKAYSDGMESYAQLTLNIKSEQDKFRTIIHQMEPLLEELSHKSEKQLHEQQQLISNATIIAELIAAALLITAILLIIRSILGPLSSLQACAREVSGGDFESCNRISFHGELEELRVTIAEMVIQLKKSMDEAEQKSIEADNQAQKANQAMEEAHAEKEYATSLLATLSAIADEAGDITLSLNSAAEELARQSSGIMQGADNQKHRVQETATAVDQMSATILEVASNSSNASEGTRDAAEKANEGFSIVGQVVEATNQVQASTGELQTALTKQDKQAESIGEIMNVISDIADQTNLLALNAAIEAARAGEAGRGFAVVADEVRKLAEKTMTATQEVGNAISAIQSGTSTSLGIMQTTEQAVAKCSELAEDAGNSLKTIVEIVTESANQVELIATATEEQSAAAEQINSSTMEINTISAEISDNVAQSAEAADNVSQLASELQALIEKMHEAKDSR</sequence>
<dbReference type="GO" id="GO:0007165">
    <property type="term" value="P:signal transduction"/>
    <property type="evidence" value="ECO:0007669"/>
    <property type="project" value="UniProtKB-KW"/>
</dbReference>
<dbReference type="eggNOG" id="COG0840">
    <property type="taxonomic scope" value="Bacteria"/>
</dbReference>
<dbReference type="KEGG" id="dsa:Desal_1225"/>
<dbReference type="RefSeq" id="WP_015851106.1">
    <property type="nucleotide sequence ID" value="NC_012881.1"/>
</dbReference>
<dbReference type="STRING" id="526222.Desal_1225"/>
<dbReference type="InterPro" id="IPR004089">
    <property type="entry name" value="MCPsignal_dom"/>
</dbReference>
<evidence type="ECO:0000313" key="9">
    <source>
        <dbReference type="Proteomes" id="UP000002601"/>
    </source>
</evidence>
<feature type="coiled-coil region" evidence="5">
    <location>
        <begin position="312"/>
        <end position="357"/>
    </location>
</feature>
<dbReference type="PROSITE" id="PS50111">
    <property type="entry name" value="CHEMOTAXIS_TRANSDUC_2"/>
    <property type="match status" value="1"/>
</dbReference>
<comment type="subcellular location">
    <subcellularLocation>
        <location evidence="1">Membrane</location>
    </subcellularLocation>
</comment>
<protein>
    <submittedName>
        <fullName evidence="8">Methyl-accepting chemotaxis sensory transducer</fullName>
    </submittedName>
</protein>
<dbReference type="Gene3D" id="1.10.287.950">
    <property type="entry name" value="Methyl-accepting chemotaxis protein"/>
    <property type="match status" value="1"/>
</dbReference>